<name>D8P6M4_RALSL</name>
<proteinExistence type="predicted"/>
<reference evidence="1" key="2">
    <citation type="submission" date="2010-02" db="EMBL/GenBank/DDBJ databases">
        <authorList>
            <person name="Genoscope - CEA"/>
        </authorList>
    </citation>
    <scope>NUCLEOTIDE SEQUENCE</scope>
    <source>
        <strain evidence="1">CFBP2957</strain>
        <plasmid evidence="1">RCFBPv3_mp</plasmid>
    </source>
</reference>
<dbReference type="AlphaFoldDB" id="D8P6M4"/>
<protein>
    <submittedName>
        <fullName evidence="1">Uncharacterized protein</fullName>
    </submittedName>
</protein>
<keyword evidence="1" id="KW-0614">Plasmid</keyword>
<accession>D8P6M4</accession>
<geneLocation type="plasmid" evidence="1">
    <name>RCFBPv3_mp</name>
</geneLocation>
<sequence length="68" mass="6963">MHGWNGWAAVNGRLGWLCHSAAAATLAGTIAMTWLYGAAGQGTVFAVECARRRGRKVTGAGAATDSTV</sequence>
<evidence type="ECO:0000313" key="1">
    <source>
        <dbReference type="EMBL" id="CBJ54560.1"/>
    </source>
</evidence>
<dbReference type="EMBL" id="FP885907">
    <property type="protein sequence ID" value="CBJ54560.1"/>
    <property type="molecule type" value="Genomic_DNA"/>
</dbReference>
<organism evidence="1">
    <name type="scientific">Ralstonia solanacearum CFBP2957</name>
    <dbReference type="NCBI Taxonomy" id="859656"/>
    <lineage>
        <taxon>Bacteria</taxon>
        <taxon>Pseudomonadati</taxon>
        <taxon>Pseudomonadota</taxon>
        <taxon>Betaproteobacteria</taxon>
        <taxon>Burkholderiales</taxon>
        <taxon>Burkholderiaceae</taxon>
        <taxon>Ralstonia</taxon>
        <taxon>Ralstonia solanacearum species complex</taxon>
    </lineage>
</organism>
<reference evidence="1" key="1">
    <citation type="journal article" date="2010" name="BMC Genomics">
        <title>Genomes of three tomato pathogens within the Ralstonia solanacearum species complex reveal significant evolutionary divergence.</title>
        <authorList>
            <person name="Remenant B."/>
            <person name="Coupat-Goutaland B."/>
            <person name="Guidot A."/>
            <person name="Cellier G."/>
            <person name="Wicker E."/>
            <person name="Allen C."/>
            <person name="Fegan M."/>
            <person name="Pruvost O."/>
            <person name="Elbaz M."/>
            <person name="Calteau A."/>
            <person name="Salvignol G."/>
            <person name="Mornico D."/>
            <person name="Mangenot S."/>
            <person name="Barbe V."/>
            <person name="Medigue C."/>
            <person name="Prior P."/>
        </authorList>
    </citation>
    <scope>NUCLEOTIDE SEQUENCE [LARGE SCALE GENOMIC DNA]</scope>
    <source>
        <strain evidence="1">CFBP2957</strain>
        <plasmid evidence="1">RCFBPv3_mp</plasmid>
    </source>
</reference>
<gene>
    <name evidence="1" type="ORF">RCFBP_mp30480</name>
</gene>